<feature type="compositionally biased region" description="Basic and acidic residues" evidence="8">
    <location>
        <begin position="71"/>
        <end position="100"/>
    </location>
</feature>
<evidence type="ECO:0000256" key="1">
    <source>
        <dbReference type="ARBA" id="ARBA00006594"/>
    </source>
</evidence>
<evidence type="ECO:0000256" key="3">
    <source>
        <dbReference type="ARBA" id="ARBA00022603"/>
    </source>
</evidence>
<dbReference type="Proteomes" id="UP000295781">
    <property type="component" value="Chromosome"/>
</dbReference>
<sequence>MWRSGLGGGAGEVATWRSGLGGGAGEVATWRSGPARGGRVDPEPTRTASEGARVDPEPTRSGLGGGAGRSRGPERSGHATERGATHRFNEENNEEAGEHWTPRDGVRLMTTLMFRPIAAEHGQSVKTHLYGQETSPEPYAICKADLLMKGDGDQPEHIIGGAYEHSTFSHDAFPAQAFDFMLATPPCGKSWKKDLELLGGKDGMRDPRFKVVHKGEELSLVPRSSDGQLLFFANMASR</sequence>
<gene>
    <name evidence="10" type="ORF">SOCEGT47_019730</name>
</gene>
<keyword evidence="3" id="KW-0489">Methyltransferase</keyword>
<organism evidence="10 11">
    <name type="scientific">Sorangium cellulosum</name>
    <name type="common">Polyangium cellulosum</name>
    <dbReference type="NCBI Taxonomy" id="56"/>
    <lineage>
        <taxon>Bacteria</taxon>
        <taxon>Pseudomonadati</taxon>
        <taxon>Myxococcota</taxon>
        <taxon>Polyangia</taxon>
        <taxon>Polyangiales</taxon>
        <taxon>Polyangiaceae</taxon>
        <taxon>Sorangium</taxon>
    </lineage>
</organism>
<evidence type="ECO:0000256" key="7">
    <source>
        <dbReference type="ARBA" id="ARBA00047942"/>
    </source>
</evidence>
<name>A0A4P2PXF3_SORCE</name>
<keyword evidence="4" id="KW-0808">Transferase</keyword>
<evidence type="ECO:0000259" key="9">
    <source>
        <dbReference type="Pfam" id="PF02384"/>
    </source>
</evidence>
<evidence type="ECO:0000256" key="4">
    <source>
        <dbReference type="ARBA" id="ARBA00022679"/>
    </source>
</evidence>
<dbReference type="GO" id="GO:0009307">
    <property type="term" value="P:DNA restriction-modification system"/>
    <property type="evidence" value="ECO:0007669"/>
    <property type="project" value="UniProtKB-KW"/>
</dbReference>
<dbReference type="SUPFAM" id="SSF53335">
    <property type="entry name" value="S-adenosyl-L-methionine-dependent methyltransferases"/>
    <property type="match status" value="1"/>
</dbReference>
<evidence type="ECO:0000313" key="10">
    <source>
        <dbReference type="EMBL" id="AUX21489.1"/>
    </source>
</evidence>
<evidence type="ECO:0000256" key="8">
    <source>
        <dbReference type="SAM" id="MobiDB-lite"/>
    </source>
</evidence>
<feature type="domain" description="DNA methylase adenine-specific" evidence="9">
    <location>
        <begin position="117"/>
        <end position="211"/>
    </location>
</feature>
<dbReference type="GO" id="GO:0009007">
    <property type="term" value="F:site-specific DNA-methyltransferase (adenine-specific) activity"/>
    <property type="evidence" value="ECO:0007669"/>
    <property type="project" value="UniProtKB-EC"/>
</dbReference>
<evidence type="ECO:0000313" key="11">
    <source>
        <dbReference type="Proteomes" id="UP000295781"/>
    </source>
</evidence>
<comment type="catalytic activity">
    <reaction evidence="7">
        <text>a 2'-deoxyadenosine in DNA + S-adenosyl-L-methionine = an N(6)-methyl-2'-deoxyadenosine in DNA + S-adenosyl-L-homocysteine + H(+)</text>
        <dbReference type="Rhea" id="RHEA:15197"/>
        <dbReference type="Rhea" id="RHEA-COMP:12418"/>
        <dbReference type="Rhea" id="RHEA-COMP:12419"/>
        <dbReference type="ChEBI" id="CHEBI:15378"/>
        <dbReference type="ChEBI" id="CHEBI:57856"/>
        <dbReference type="ChEBI" id="CHEBI:59789"/>
        <dbReference type="ChEBI" id="CHEBI:90615"/>
        <dbReference type="ChEBI" id="CHEBI:90616"/>
        <dbReference type="EC" id="2.1.1.72"/>
    </reaction>
</comment>
<comment type="similarity">
    <text evidence="1">Belongs to the N(4)/N(6)-methyltransferase family.</text>
</comment>
<keyword evidence="6" id="KW-0680">Restriction system</keyword>
<dbReference type="PANTHER" id="PTHR42933">
    <property type="entry name" value="SLR6095 PROTEIN"/>
    <property type="match status" value="1"/>
</dbReference>
<accession>A0A4P2PXF3</accession>
<dbReference type="Gene3D" id="3.40.50.150">
    <property type="entry name" value="Vaccinia Virus protein VP39"/>
    <property type="match status" value="1"/>
</dbReference>
<feature type="region of interest" description="Disordered" evidence="8">
    <location>
        <begin position="1"/>
        <end position="100"/>
    </location>
</feature>
<dbReference type="InterPro" id="IPR003356">
    <property type="entry name" value="DNA_methylase_A-5"/>
</dbReference>
<protein>
    <recommendedName>
        <fullName evidence="2">site-specific DNA-methyltransferase (adenine-specific)</fullName>
        <ecNumber evidence="2">2.1.1.72</ecNumber>
    </recommendedName>
</protein>
<evidence type="ECO:0000256" key="6">
    <source>
        <dbReference type="ARBA" id="ARBA00022747"/>
    </source>
</evidence>
<proteinExistence type="inferred from homology"/>
<dbReference type="InterPro" id="IPR029063">
    <property type="entry name" value="SAM-dependent_MTases_sf"/>
</dbReference>
<dbReference type="GO" id="GO:0032259">
    <property type="term" value="P:methylation"/>
    <property type="evidence" value="ECO:0007669"/>
    <property type="project" value="UniProtKB-KW"/>
</dbReference>
<dbReference type="EC" id="2.1.1.72" evidence="2"/>
<dbReference type="InterPro" id="IPR051537">
    <property type="entry name" value="DNA_Adenine_Mtase"/>
</dbReference>
<dbReference type="Pfam" id="PF02384">
    <property type="entry name" value="N6_Mtase"/>
    <property type="match status" value="1"/>
</dbReference>
<reference evidence="10 11" key="1">
    <citation type="submission" date="2015-09" db="EMBL/GenBank/DDBJ databases">
        <title>Sorangium comparison.</title>
        <authorList>
            <person name="Zaburannyi N."/>
            <person name="Bunk B."/>
            <person name="Overmann J."/>
            <person name="Mueller R."/>
        </authorList>
    </citation>
    <scope>NUCLEOTIDE SEQUENCE [LARGE SCALE GENOMIC DNA]</scope>
    <source>
        <strain evidence="10 11">So ceGT47</strain>
    </source>
</reference>
<dbReference type="EMBL" id="CP012670">
    <property type="protein sequence ID" value="AUX21489.1"/>
    <property type="molecule type" value="Genomic_DNA"/>
</dbReference>
<feature type="compositionally biased region" description="Gly residues" evidence="8">
    <location>
        <begin position="1"/>
        <end position="11"/>
    </location>
</feature>
<dbReference type="AlphaFoldDB" id="A0A4P2PXF3"/>
<dbReference type="PANTHER" id="PTHR42933:SF3">
    <property type="entry name" value="TYPE I RESTRICTION ENZYME MJAVIII METHYLASE SUBUNIT"/>
    <property type="match status" value="1"/>
</dbReference>
<dbReference type="GO" id="GO:0003677">
    <property type="term" value="F:DNA binding"/>
    <property type="evidence" value="ECO:0007669"/>
    <property type="project" value="InterPro"/>
</dbReference>
<keyword evidence="5" id="KW-0949">S-adenosyl-L-methionine</keyword>
<dbReference type="GO" id="GO:0008170">
    <property type="term" value="F:N-methyltransferase activity"/>
    <property type="evidence" value="ECO:0007669"/>
    <property type="project" value="InterPro"/>
</dbReference>
<evidence type="ECO:0000256" key="5">
    <source>
        <dbReference type="ARBA" id="ARBA00022691"/>
    </source>
</evidence>
<evidence type="ECO:0000256" key="2">
    <source>
        <dbReference type="ARBA" id="ARBA00011900"/>
    </source>
</evidence>